<feature type="transmembrane region" description="Helical" evidence="1">
    <location>
        <begin position="63"/>
        <end position="82"/>
    </location>
</feature>
<reference evidence="2 3" key="1">
    <citation type="submission" date="2019-02" db="EMBL/GenBank/DDBJ databases">
        <title>Kribbella capetownensis sp. nov. and Kribbella speibonae sp. nov., isolated from soil.</title>
        <authorList>
            <person name="Curtis S.M."/>
            <person name="Norton I."/>
            <person name="Everest G.J."/>
            <person name="Meyers P.R."/>
        </authorList>
    </citation>
    <scope>NUCLEOTIDE SEQUENCE [LARGE SCALE GENOMIC DNA]</scope>
    <source>
        <strain evidence="2 3">YM55</strain>
    </source>
</reference>
<keyword evidence="1" id="KW-1133">Transmembrane helix</keyword>
<sequence>MKRTLRVTAALVLAVGTICQFVQHTDRTPPLAYFTVWSALLGVVTLAIRAVRSTAVPQAIRGAAAVGSAVSGLVYAAVIAPATSDGSWFQPGDDQWVRTANVLLHGVGPVLIILDFVATRAVLRRPWRQAASWCGWPLGYLATMLVLQAAGVSSVPYSFLDTAHNTVGAVAVAVIVLTGVFVVVGRFLLALAALAARGRARPV</sequence>
<feature type="transmembrane region" description="Helical" evidence="1">
    <location>
        <begin position="130"/>
        <end position="150"/>
    </location>
</feature>
<dbReference type="NCBIfam" id="NF038065">
    <property type="entry name" value="Pr6Pr"/>
    <property type="match status" value="1"/>
</dbReference>
<organism evidence="2 3">
    <name type="scientific">Kribbella speibonae</name>
    <dbReference type="NCBI Taxonomy" id="1572660"/>
    <lineage>
        <taxon>Bacteria</taxon>
        <taxon>Bacillati</taxon>
        <taxon>Actinomycetota</taxon>
        <taxon>Actinomycetes</taxon>
        <taxon>Propionibacteriales</taxon>
        <taxon>Kribbellaceae</taxon>
        <taxon>Kribbella</taxon>
    </lineage>
</organism>
<evidence type="ECO:0000313" key="3">
    <source>
        <dbReference type="Proteomes" id="UP000294225"/>
    </source>
</evidence>
<dbReference type="AlphaFoldDB" id="A0A4V2M589"/>
<gene>
    <name evidence="2" type="ORF">E0H92_21235</name>
</gene>
<proteinExistence type="predicted"/>
<dbReference type="RefSeq" id="WP_131497399.1">
    <property type="nucleotide sequence ID" value="NZ_SJKC01000002.1"/>
</dbReference>
<feature type="transmembrane region" description="Helical" evidence="1">
    <location>
        <begin position="102"/>
        <end position="123"/>
    </location>
</feature>
<comment type="caution">
    <text evidence="2">The sequence shown here is derived from an EMBL/GenBank/DDBJ whole genome shotgun (WGS) entry which is preliminary data.</text>
</comment>
<evidence type="ECO:0000313" key="2">
    <source>
        <dbReference type="EMBL" id="TCC38892.1"/>
    </source>
</evidence>
<keyword evidence="1" id="KW-0812">Transmembrane</keyword>
<protein>
    <submittedName>
        <fullName evidence="2">Uncharacterized protein</fullName>
    </submittedName>
</protein>
<dbReference type="EMBL" id="SJKC01000002">
    <property type="protein sequence ID" value="TCC38892.1"/>
    <property type="molecule type" value="Genomic_DNA"/>
</dbReference>
<feature type="transmembrane region" description="Helical" evidence="1">
    <location>
        <begin position="31"/>
        <end position="51"/>
    </location>
</feature>
<evidence type="ECO:0000256" key="1">
    <source>
        <dbReference type="SAM" id="Phobius"/>
    </source>
</evidence>
<accession>A0A4V2M589</accession>
<dbReference type="InterPro" id="IPR049713">
    <property type="entry name" value="Pr6Pr-like"/>
</dbReference>
<name>A0A4V2M589_9ACTN</name>
<dbReference type="Proteomes" id="UP000294225">
    <property type="component" value="Unassembled WGS sequence"/>
</dbReference>
<feature type="transmembrane region" description="Helical" evidence="1">
    <location>
        <begin position="170"/>
        <end position="196"/>
    </location>
</feature>
<keyword evidence="1" id="KW-0472">Membrane</keyword>